<organism evidence="1 2">
    <name type="scientific">Panagrolaimus sp. JU765</name>
    <dbReference type="NCBI Taxonomy" id="591449"/>
    <lineage>
        <taxon>Eukaryota</taxon>
        <taxon>Metazoa</taxon>
        <taxon>Ecdysozoa</taxon>
        <taxon>Nematoda</taxon>
        <taxon>Chromadorea</taxon>
        <taxon>Rhabditida</taxon>
        <taxon>Tylenchina</taxon>
        <taxon>Panagrolaimomorpha</taxon>
        <taxon>Panagrolaimoidea</taxon>
        <taxon>Panagrolaimidae</taxon>
        <taxon>Panagrolaimus</taxon>
    </lineage>
</organism>
<reference evidence="2" key="1">
    <citation type="submission" date="2022-11" db="UniProtKB">
        <authorList>
            <consortium name="WormBaseParasite"/>
        </authorList>
    </citation>
    <scope>IDENTIFICATION</scope>
</reference>
<accession>A0AC34R258</accession>
<evidence type="ECO:0000313" key="2">
    <source>
        <dbReference type="WBParaSite" id="JU765_v2.g2532.t3"/>
    </source>
</evidence>
<dbReference type="Proteomes" id="UP000887576">
    <property type="component" value="Unplaced"/>
</dbReference>
<evidence type="ECO:0000313" key="1">
    <source>
        <dbReference type="Proteomes" id="UP000887576"/>
    </source>
</evidence>
<proteinExistence type="predicted"/>
<name>A0AC34R258_9BILA</name>
<dbReference type="WBParaSite" id="JU765_v2.g2532.t3">
    <property type="protein sequence ID" value="JU765_v2.g2532.t3"/>
    <property type="gene ID" value="JU765_v2.g2532"/>
</dbReference>
<sequence>MRRVDPGNPTAVAPQKGTYVIRTVAKGQRLPTPVRPTGTRLQVVQPQAIRQEAAPEVINIDDEDEPECVTEKTVNASTIQHRIVPTVGPGATGTPGTKLVRVSEHGGRVFIAHVQPQNQPRFIRRPIGGHRIVPTVGPGATGTPGTKLVRVSEHGGRVFIAHVQPQNQPRFIRRPIGGVRYYTAGTVRAVEPRRFLQPDELRLKDSPIGGYDPEFQRIEASLRRAETEKRKELESQSLRRAETEKRKELESQRLSCLTSYQSRGTELPEQARKLVQQLFNAPSNLNLSPNDDQEAKVIKNILNDVVTKVCNMDKENGWHREILRKARPNILNDVVTKVCNMDKENGWHREILRKARPVDILNAAPKTGVQVKRPNFRAVEALVTEKMEVLRKHIAKKRAKFELDVEFENHFIKRTRSGAVSCVPYAQTYARIGWLIFFKIFEL</sequence>
<protein>
    <submittedName>
        <fullName evidence="2">Uncharacterized protein</fullName>
    </submittedName>
</protein>